<evidence type="ECO:0000256" key="4">
    <source>
        <dbReference type="ARBA" id="ARBA00038652"/>
    </source>
</evidence>
<dbReference type="InterPro" id="IPR051212">
    <property type="entry name" value="Type-I_RE_S_subunit"/>
</dbReference>
<evidence type="ECO:0000256" key="2">
    <source>
        <dbReference type="ARBA" id="ARBA00022747"/>
    </source>
</evidence>
<dbReference type="EMBL" id="WHPN01000025">
    <property type="protein sequence ID" value="KAF4410963.1"/>
    <property type="molecule type" value="Genomic_DNA"/>
</dbReference>
<feature type="compositionally biased region" description="Basic residues" evidence="5">
    <location>
        <begin position="418"/>
        <end position="427"/>
    </location>
</feature>
<evidence type="ECO:0000313" key="8">
    <source>
        <dbReference type="Proteomes" id="UP000621266"/>
    </source>
</evidence>
<dbReference type="SUPFAM" id="SSF116734">
    <property type="entry name" value="DNA methylase specificity domain"/>
    <property type="match status" value="2"/>
</dbReference>
<dbReference type="GO" id="GO:0004519">
    <property type="term" value="F:endonuclease activity"/>
    <property type="evidence" value="ECO:0007669"/>
    <property type="project" value="UniProtKB-KW"/>
</dbReference>
<keyword evidence="8" id="KW-1185">Reference proteome</keyword>
<feature type="domain" description="Type I restriction modification DNA specificity" evidence="6">
    <location>
        <begin position="8"/>
        <end position="155"/>
    </location>
</feature>
<dbReference type="PANTHER" id="PTHR43140:SF1">
    <property type="entry name" value="TYPE I RESTRICTION ENZYME ECOKI SPECIFICITY SUBUNIT"/>
    <property type="match status" value="1"/>
</dbReference>
<keyword evidence="7" id="KW-0378">Hydrolase</keyword>
<evidence type="ECO:0000256" key="3">
    <source>
        <dbReference type="ARBA" id="ARBA00023125"/>
    </source>
</evidence>
<dbReference type="Pfam" id="PF01420">
    <property type="entry name" value="Methylase_S"/>
    <property type="match status" value="1"/>
</dbReference>
<dbReference type="RefSeq" id="WP_156204858.1">
    <property type="nucleotide sequence ID" value="NZ_WHPN01000025.1"/>
</dbReference>
<dbReference type="Gene3D" id="3.90.220.20">
    <property type="entry name" value="DNA methylase specificity domains"/>
    <property type="match status" value="2"/>
</dbReference>
<feature type="compositionally biased region" description="Low complexity" evidence="5">
    <location>
        <begin position="442"/>
        <end position="453"/>
    </location>
</feature>
<feature type="region of interest" description="Disordered" evidence="5">
    <location>
        <begin position="412"/>
        <end position="460"/>
    </location>
</feature>
<reference evidence="7 8" key="1">
    <citation type="submission" date="2019-10" db="EMBL/GenBank/DDBJ databases">
        <title>Streptomyces tenebrisbrunneis sp.nov., an endogenous actinomycete isolated from of Lycium ruthenicum.</title>
        <authorList>
            <person name="Ma L."/>
        </authorList>
    </citation>
    <scope>NUCLEOTIDE SEQUENCE [LARGE SCALE GENOMIC DNA]</scope>
    <source>
        <strain evidence="7 8">TRM 66187</strain>
    </source>
</reference>
<feature type="compositionally biased region" description="Basic and acidic residues" evidence="5">
    <location>
        <begin position="429"/>
        <end position="441"/>
    </location>
</feature>
<comment type="subunit">
    <text evidence="4">The methyltransferase is composed of M and S polypeptides.</text>
</comment>
<evidence type="ECO:0000256" key="5">
    <source>
        <dbReference type="SAM" id="MobiDB-lite"/>
    </source>
</evidence>
<evidence type="ECO:0000313" key="7">
    <source>
        <dbReference type="EMBL" id="KAF4410963.1"/>
    </source>
</evidence>
<organism evidence="7 8">
    <name type="scientific">Streptomyces lycii</name>
    <dbReference type="NCBI Taxonomy" id="2654337"/>
    <lineage>
        <taxon>Bacteria</taxon>
        <taxon>Bacillati</taxon>
        <taxon>Actinomycetota</taxon>
        <taxon>Actinomycetes</taxon>
        <taxon>Kitasatosporales</taxon>
        <taxon>Streptomycetaceae</taxon>
        <taxon>Streptomyces</taxon>
    </lineage>
</organism>
<dbReference type="PANTHER" id="PTHR43140">
    <property type="entry name" value="TYPE-1 RESTRICTION ENZYME ECOKI SPECIFICITY PROTEIN"/>
    <property type="match status" value="1"/>
</dbReference>
<keyword evidence="2" id="KW-0680">Restriction system</keyword>
<dbReference type="CDD" id="cd17253">
    <property type="entry name" value="RMtype1_S_Eco933I-TRD2-CR2_like"/>
    <property type="match status" value="1"/>
</dbReference>
<dbReference type="CDD" id="cd17262">
    <property type="entry name" value="RMtype1_S_Aco12261I-TRD2-CR2"/>
    <property type="match status" value="1"/>
</dbReference>
<keyword evidence="3" id="KW-0238">DNA-binding</keyword>
<gene>
    <name evidence="7" type="ORF">GCU69_00995</name>
</gene>
<keyword evidence="7" id="KW-0540">Nuclease</keyword>
<accession>A0ABQ7FT04</accession>
<sequence length="460" mass="52097">MSEKHLPAGWGRTQLGELVDVLDHYRVPVSASERSSRAGKVPYYGATGRVGWIDAPIFDEDLVLLGEDGVKFFDRSKPKSYVISGPSWVNNHAHVLRPVKQAVDLKYINHYLNFFNYEGYANGTTRLKLTKSAMVTIPVPLPPLGEQLRIVEVLALHLSRLDAALRSVEASRRRCEALRRSLLLETVPAQTPSTWREVSVQEAGKVDLGRQRHPDWHTGPEMKPYLRVANVFEDRIDTSDVMEMDFSGIFDRYRLHPGDILLNEGQSPHLVGRPAMYRGDPPEVAFTNSLLRFRGNPDVLPEWALLVFRRHMHARRFMREVRITTNIAHLSAARLKAVEFPVPPIEEQKRLVALAEERFRGINALDEELAKAQRRAENLRKAVLARAFTGGLVPQDPNDEPASELLARVQAERAAQPKPKRIRRTPSQRKVETTLEPEPKRAPTATTALPKTAIQQEFEL</sequence>
<comment type="similarity">
    <text evidence="1">Belongs to the type-I restriction system S methylase family.</text>
</comment>
<protein>
    <submittedName>
        <fullName evidence="7">Restriction endonuclease subunit S</fullName>
    </submittedName>
</protein>
<keyword evidence="7" id="KW-0255">Endonuclease</keyword>
<evidence type="ECO:0000259" key="6">
    <source>
        <dbReference type="Pfam" id="PF01420"/>
    </source>
</evidence>
<comment type="caution">
    <text evidence="7">The sequence shown here is derived from an EMBL/GenBank/DDBJ whole genome shotgun (WGS) entry which is preliminary data.</text>
</comment>
<dbReference type="Proteomes" id="UP000621266">
    <property type="component" value="Unassembled WGS sequence"/>
</dbReference>
<dbReference type="InterPro" id="IPR000055">
    <property type="entry name" value="Restrct_endonuc_typeI_TRD"/>
</dbReference>
<evidence type="ECO:0000256" key="1">
    <source>
        <dbReference type="ARBA" id="ARBA00010923"/>
    </source>
</evidence>
<name>A0ABQ7FT04_9ACTN</name>
<dbReference type="InterPro" id="IPR044946">
    <property type="entry name" value="Restrct_endonuc_typeI_TRD_sf"/>
</dbReference>
<proteinExistence type="inferred from homology"/>